<dbReference type="Pfam" id="PF26292">
    <property type="entry name" value="PUA_elF2D"/>
    <property type="match status" value="1"/>
</dbReference>
<dbReference type="PANTHER" id="PTHR12217">
    <property type="entry name" value="EUKARYOTIC TRANSLATION INITIATION FACTOR 2D"/>
    <property type="match status" value="1"/>
</dbReference>
<dbReference type="PROSITE" id="PS50296">
    <property type="entry name" value="SUI1"/>
    <property type="match status" value="1"/>
</dbReference>
<feature type="compositionally biased region" description="Low complexity" evidence="1">
    <location>
        <begin position="246"/>
        <end position="262"/>
    </location>
</feature>
<feature type="region of interest" description="Disordered" evidence="1">
    <location>
        <begin position="1"/>
        <end position="24"/>
    </location>
</feature>
<dbReference type="InterPro" id="IPR036877">
    <property type="entry name" value="SUI1_dom_sf"/>
</dbReference>
<dbReference type="InterPro" id="IPR039757">
    <property type="entry name" value="EIF2D"/>
</dbReference>
<evidence type="ECO:0000256" key="1">
    <source>
        <dbReference type="SAM" id="MobiDB-lite"/>
    </source>
</evidence>
<reference evidence="3 4" key="1">
    <citation type="submission" date="2024-10" db="EMBL/GenBank/DDBJ databases">
        <title>Updated reference genomes for cyclostephanoid diatoms.</title>
        <authorList>
            <person name="Roberts W.R."/>
            <person name="Alverson A.J."/>
        </authorList>
    </citation>
    <scope>NUCLEOTIDE SEQUENCE [LARGE SCALE GENOMIC DNA]</scope>
    <source>
        <strain evidence="3 4">AJA228-03</strain>
    </source>
</reference>
<feature type="region of interest" description="Disordered" evidence="1">
    <location>
        <begin position="93"/>
        <end position="121"/>
    </location>
</feature>
<evidence type="ECO:0000259" key="2">
    <source>
        <dbReference type="PROSITE" id="PS50296"/>
    </source>
</evidence>
<protein>
    <recommendedName>
        <fullName evidence="2">SUI1 domain-containing protein</fullName>
    </recommendedName>
</protein>
<dbReference type="Gene3D" id="3.10.400.20">
    <property type="match status" value="1"/>
</dbReference>
<organism evidence="3 4">
    <name type="scientific">Cyclostephanos tholiformis</name>
    <dbReference type="NCBI Taxonomy" id="382380"/>
    <lineage>
        <taxon>Eukaryota</taxon>
        <taxon>Sar</taxon>
        <taxon>Stramenopiles</taxon>
        <taxon>Ochrophyta</taxon>
        <taxon>Bacillariophyta</taxon>
        <taxon>Coscinodiscophyceae</taxon>
        <taxon>Thalassiosirophycidae</taxon>
        <taxon>Stephanodiscales</taxon>
        <taxon>Stephanodiscaceae</taxon>
        <taxon>Cyclostephanos</taxon>
    </lineage>
</organism>
<comment type="caution">
    <text evidence="3">The sequence shown here is derived from an EMBL/GenBank/DDBJ whole genome shotgun (WGS) entry which is preliminary data.</text>
</comment>
<keyword evidence="4" id="KW-1185">Reference proteome</keyword>
<dbReference type="AlphaFoldDB" id="A0ABD3RV15"/>
<dbReference type="Gene3D" id="3.30.780.10">
    <property type="entry name" value="SUI1-like domain"/>
    <property type="match status" value="1"/>
</dbReference>
<evidence type="ECO:0000313" key="4">
    <source>
        <dbReference type="Proteomes" id="UP001530377"/>
    </source>
</evidence>
<feature type="region of interest" description="Disordered" evidence="1">
    <location>
        <begin position="402"/>
        <end position="430"/>
    </location>
</feature>
<evidence type="ECO:0000313" key="3">
    <source>
        <dbReference type="EMBL" id="KAL3816055.1"/>
    </source>
</evidence>
<gene>
    <name evidence="3" type="ORF">ACHAXA_010360</name>
</gene>
<sequence>MFHKAGSSTIGGKKDAPLRKSDRRRLRDRAHEALFVGGGDGDDVAPGGGRDVPSSSLVVDDAIMSTGCEILCRKLRLPGGECATLYLRTPAEEGVSSSSTCDDDGGSTPVSSSSSSSSSFPIAWPYRRTTQPIFLEHEDRDRKVRLIPLLPLLATMSPGGNDGEDDNGNDDRRRVPNIVVHSEVSKYLCRGADLMRSGIRSFPPPWSLRRSGGIVTISVIGNPQPMAVGVVEAGLLREYCYAKGRAASNNRGGSASASASAANGGGGDWRIEARDLVGPGRKGVGVTIVNCYGDDLWRESLPSKVGSFGCGNDNARTKGGVVNPLGGMGYDDGNYGNAGFVEGKVVVPILDVGGCSDESDDDNNGDEDEDKGADVDGDATVKMVERLDMSDPAGEVSTVALGDATTGGANDDDVDIDSDGADGPDETNDGEVETIVDHNEILLNACYASLLLLLSSKTTLPMPVSTYYAKHLLAAIPTTGPRLDMKRTTYKKIAPFLKEMETNGVIKLAASKDGKDRCAFLSDIKKDNPNLVRFKKNWRREIEASGGDMSAMRSPPASQGTKLAVVDLYIIPHNVSKALQLDTAAVMAANAKTEERKGTGFLTKIECRALIEDYIEKEGLVVDRSGRVLVNGPLCDVLFRTSKKDKLPGQVTDYPNNVERKDLIEKWIERMDKGHALVQMPGSKMLRLGRGPPTPVDIEVEFRQGNRRKFLTHIRGMEEYGIDGESLSRDVSHRFACSSTIETNPVGRPALKKGRVELVLQGHLSEELNALLTGDESLTSHGGVKGGEYNLPRSVINVVLRKGVPARKKR</sequence>
<feature type="domain" description="SUI1" evidence="2">
    <location>
        <begin position="698"/>
        <end position="776"/>
    </location>
</feature>
<feature type="region of interest" description="Disordered" evidence="1">
    <location>
        <begin position="352"/>
        <end position="377"/>
    </location>
</feature>
<dbReference type="InterPro" id="IPR057429">
    <property type="entry name" value="WH_eIF2D"/>
</dbReference>
<dbReference type="PANTHER" id="PTHR12217:SF4">
    <property type="entry name" value="EUKARYOTIC TRANSLATION INITIATION FACTOR 2D"/>
    <property type="match status" value="1"/>
</dbReference>
<dbReference type="InterPro" id="IPR001950">
    <property type="entry name" value="SUI1"/>
</dbReference>
<accession>A0ABD3RV15</accession>
<dbReference type="Proteomes" id="UP001530377">
    <property type="component" value="Unassembled WGS sequence"/>
</dbReference>
<name>A0ABD3RV15_9STRA</name>
<dbReference type="SUPFAM" id="SSF88697">
    <property type="entry name" value="PUA domain-like"/>
    <property type="match status" value="1"/>
</dbReference>
<feature type="region of interest" description="Disordered" evidence="1">
    <location>
        <begin position="246"/>
        <end position="266"/>
    </location>
</feature>
<dbReference type="EMBL" id="JALLPB020000168">
    <property type="protein sequence ID" value="KAL3816055.1"/>
    <property type="molecule type" value="Genomic_DNA"/>
</dbReference>
<dbReference type="Pfam" id="PF01253">
    <property type="entry name" value="SUI1"/>
    <property type="match status" value="1"/>
</dbReference>
<feature type="compositionally biased region" description="Low complexity" evidence="1">
    <location>
        <begin position="96"/>
        <end position="119"/>
    </location>
</feature>
<dbReference type="CDD" id="cd21156">
    <property type="entry name" value="PUA_eIF2d-like"/>
    <property type="match status" value="1"/>
</dbReference>
<feature type="compositionally biased region" description="Acidic residues" evidence="1">
    <location>
        <begin position="410"/>
        <end position="430"/>
    </location>
</feature>
<feature type="compositionally biased region" description="Acidic residues" evidence="1">
    <location>
        <begin position="357"/>
        <end position="377"/>
    </location>
</feature>
<dbReference type="InterPro" id="IPR015947">
    <property type="entry name" value="PUA-like_sf"/>
</dbReference>
<dbReference type="Pfam" id="PF25304">
    <property type="entry name" value="WHD_eIF2D"/>
    <property type="match status" value="1"/>
</dbReference>
<proteinExistence type="predicted"/>
<dbReference type="SUPFAM" id="SSF55159">
    <property type="entry name" value="eIF1-like"/>
    <property type="match status" value="1"/>
</dbReference>
<feature type="compositionally biased region" description="Polar residues" evidence="1">
    <location>
        <begin position="1"/>
        <end position="10"/>
    </location>
</feature>
<dbReference type="InterPro" id="IPR048248">
    <property type="entry name" value="PUA_eIF2d-like"/>
</dbReference>